<dbReference type="Pfam" id="PF18986">
    <property type="entry name" value="DUF5719"/>
    <property type="match status" value="1"/>
</dbReference>
<feature type="compositionally biased region" description="Polar residues" evidence="1">
    <location>
        <begin position="39"/>
        <end position="51"/>
    </location>
</feature>
<reference evidence="2 3" key="1">
    <citation type="submission" date="2015-03" db="EMBL/GenBank/DDBJ databases">
        <title>Luteipulveratus halotolerans sp. nov., a novel actinobacterium (Dermacoccaceae) from Sarawak, Malaysia.</title>
        <authorList>
            <person name="Juboi H."/>
            <person name="Basik A."/>
            <person name="Shamsul S.S."/>
            <person name="Arnold P."/>
            <person name="Schmitt E.K."/>
            <person name="Sanglier J.-J."/>
            <person name="Yeo T."/>
        </authorList>
    </citation>
    <scope>NUCLEOTIDE SEQUENCE [LARGE SCALE GENOMIC DNA]</scope>
    <source>
        <strain evidence="2 3">MN07-A0370</strain>
    </source>
</reference>
<dbReference type="InterPro" id="IPR043777">
    <property type="entry name" value="DUF5719"/>
</dbReference>
<gene>
    <name evidence="2" type="ORF">VV02_10710</name>
</gene>
<accession>A0A0K1JI19</accession>
<name>A0A0K1JI19_9MICO</name>
<evidence type="ECO:0008006" key="4">
    <source>
        <dbReference type="Google" id="ProtNLM"/>
    </source>
</evidence>
<dbReference type="STRING" id="571913.VV02_10710"/>
<feature type="compositionally biased region" description="Polar residues" evidence="1">
    <location>
        <begin position="68"/>
        <end position="81"/>
    </location>
</feature>
<protein>
    <recommendedName>
        <fullName evidence="4">Secreted protein</fullName>
    </recommendedName>
</protein>
<keyword evidence="3" id="KW-1185">Reference proteome</keyword>
<dbReference type="Proteomes" id="UP000066480">
    <property type="component" value="Chromosome"/>
</dbReference>
<evidence type="ECO:0000313" key="2">
    <source>
        <dbReference type="EMBL" id="AKU16223.1"/>
    </source>
</evidence>
<evidence type="ECO:0000313" key="3">
    <source>
        <dbReference type="Proteomes" id="UP000066480"/>
    </source>
</evidence>
<organism evidence="2 3">
    <name type="scientific">Luteipulveratus mongoliensis</name>
    <dbReference type="NCBI Taxonomy" id="571913"/>
    <lineage>
        <taxon>Bacteria</taxon>
        <taxon>Bacillati</taxon>
        <taxon>Actinomycetota</taxon>
        <taxon>Actinomycetes</taxon>
        <taxon>Micrococcales</taxon>
        <taxon>Dermacoccaceae</taxon>
        <taxon>Luteipulveratus</taxon>
    </lineage>
</organism>
<dbReference type="KEGG" id="lmoi:VV02_10710"/>
<feature type="region of interest" description="Disordered" evidence="1">
    <location>
        <begin position="39"/>
        <end position="106"/>
    </location>
</feature>
<sequence length="487" mass="47884">MRGLGVVRVLVVAGAGSAMVWGATGSDARVDLSRAGDTRATSAVSTQSLTRSELVCPGPDRPGVAGSGSAQQTVAIQTASLPPTLLPPDDAGSRETGEVSATRLPGSAGDLVNAVTSRGGFTSTPVSGAGSVDIVGSAGLAPGLAALQVNDDRTATAQGLAMMPCPTTSTTSYLLAGGPQPGRLERIVLSNPSPNAVVARLSVLGAGKPQEVSVPARSRTVALLGEIDDTSPAPVVKVTTTSGTVAVAMADMAFEGTVPQGSELVGPATDPSTDAVIPAGLASGGRVSVRVGVPGKDEAVVRVQVLGPPDANVPDAVQTVPAGSSGTIDLTGLPLGRYALRVTADVPVVAAAESTTAKGPQGSIDNAWAPTAAPITTIAGTPVPHVPGVKSVLMLSSVGREAHVTVGSTDATGSTTTQLVTVPADGVASVSTGSASAVWVKTGGHAVYGALVLGGGDTKKQPLLSVAPLNPVPVSAKVIDAREGLPQ</sequence>
<dbReference type="EMBL" id="CP011112">
    <property type="protein sequence ID" value="AKU16223.1"/>
    <property type="molecule type" value="Genomic_DNA"/>
</dbReference>
<dbReference type="PATRIC" id="fig|571913.6.peg.2184"/>
<dbReference type="OrthoDB" id="5141713at2"/>
<evidence type="ECO:0000256" key="1">
    <source>
        <dbReference type="SAM" id="MobiDB-lite"/>
    </source>
</evidence>
<dbReference type="RefSeq" id="WP_052591537.1">
    <property type="nucleotide sequence ID" value="NZ_CP011112.1"/>
</dbReference>
<dbReference type="AlphaFoldDB" id="A0A0K1JI19"/>
<proteinExistence type="predicted"/>